<evidence type="ECO:0000256" key="4">
    <source>
        <dbReference type="ARBA" id="ARBA00022741"/>
    </source>
</evidence>
<evidence type="ECO:0000256" key="2">
    <source>
        <dbReference type="ARBA" id="ARBA00022527"/>
    </source>
</evidence>
<dbReference type="InterPro" id="IPR011009">
    <property type="entry name" value="Kinase-like_dom_sf"/>
</dbReference>
<organism evidence="11 12">
    <name type="scientific">Salix udensis</name>
    <dbReference type="NCBI Taxonomy" id="889485"/>
    <lineage>
        <taxon>Eukaryota</taxon>
        <taxon>Viridiplantae</taxon>
        <taxon>Streptophyta</taxon>
        <taxon>Embryophyta</taxon>
        <taxon>Tracheophyta</taxon>
        <taxon>Spermatophyta</taxon>
        <taxon>Magnoliopsida</taxon>
        <taxon>eudicotyledons</taxon>
        <taxon>Gunneridae</taxon>
        <taxon>Pentapetalae</taxon>
        <taxon>rosids</taxon>
        <taxon>fabids</taxon>
        <taxon>Malpighiales</taxon>
        <taxon>Salicaceae</taxon>
        <taxon>Saliceae</taxon>
        <taxon>Salix</taxon>
    </lineage>
</organism>
<dbReference type="Gene3D" id="3.30.200.20">
    <property type="entry name" value="Phosphorylase Kinase, domain 1"/>
    <property type="match status" value="1"/>
</dbReference>
<keyword evidence="2" id="KW-0418">Kinase</keyword>
<keyword evidence="7" id="KW-0449">Lipoprotein</keyword>
<evidence type="ECO:0000313" key="11">
    <source>
        <dbReference type="EMBL" id="KAJ6401890.1"/>
    </source>
</evidence>
<evidence type="ECO:0000256" key="9">
    <source>
        <dbReference type="SAM" id="MobiDB-lite"/>
    </source>
</evidence>
<reference evidence="11 12" key="1">
    <citation type="journal article" date="2023" name="Int. J. Mol. Sci.">
        <title>De Novo Assembly and Annotation of 11 Diverse Shrub Willow (Salix) Genomes Reveals Novel Gene Organization in Sex-Linked Regions.</title>
        <authorList>
            <person name="Hyden B."/>
            <person name="Feng K."/>
            <person name="Yates T.B."/>
            <person name="Jawdy S."/>
            <person name="Cereghino C."/>
            <person name="Smart L.B."/>
            <person name="Muchero W."/>
        </authorList>
    </citation>
    <scope>NUCLEOTIDE SEQUENCE [LARGE SCALE GENOMIC DNA]</scope>
    <source>
        <tissue evidence="11">Shoot tip</tissue>
    </source>
</reference>
<dbReference type="InterPro" id="IPR000719">
    <property type="entry name" value="Prot_kinase_dom"/>
</dbReference>
<dbReference type="PROSITE" id="PS00107">
    <property type="entry name" value="PROTEIN_KINASE_ATP"/>
    <property type="match status" value="1"/>
</dbReference>
<evidence type="ECO:0000256" key="5">
    <source>
        <dbReference type="ARBA" id="ARBA00022840"/>
    </source>
</evidence>
<evidence type="ECO:0000313" key="12">
    <source>
        <dbReference type="Proteomes" id="UP001162972"/>
    </source>
</evidence>
<dbReference type="InterPro" id="IPR001245">
    <property type="entry name" value="Ser-Thr/Tyr_kinase_cat_dom"/>
</dbReference>
<feature type="domain" description="Protein kinase" evidence="10">
    <location>
        <begin position="67"/>
        <end position="266"/>
    </location>
</feature>
<keyword evidence="6" id="KW-0472">Membrane</keyword>
<dbReference type="PROSITE" id="PS50011">
    <property type="entry name" value="PROTEIN_KINASE_DOM"/>
    <property type="match status" value="1"/>
</dbReference>
<comment type="subcellular location">
    <subcellularLocation>
        <location evidence="1">Cell membrane</location>
        <topology evidence="1">Lipid-anchor</topology>
    </subcellularLocation>
</comment>
<dbReference type="AlphaFoldDB" id="A0AAD6NR29"/>
<dbReference type="PANTHER" id="PTHR47985:SF37">
    <property type="entry name" value="PROTEIN KINASE SUPERFAMILY PROTEIN"/>
    <property type="match status" value="1"/>
</dbReference>
<dbReference type="GO" id="GO:0004674">
    <property type="term" value="F:protein serine/threonine kinase activity"/>
    <property type="evidence" value="ECO:0007669"/>
    <property type="project" value="UniProtKB-KW"/>
</dbReference>
<keyword evidence="2" id="KW-0723">Serine/threonine-protein kinase</keyword>
<sequence length="266" mass="29692">MNFFACCIPEREDALVESTSCTDKESAKHGRALSSWKNMSWKIGSSKRKNSLKVFTYHELSVATDDFNPSFSVGEGGFGKVYKGVIESIDKHVAVKQLDRNGRQGNKEFFSEVNTLSMVQHPNLVKLTGYCVDGDQRLLVYEFMPNESLETHLLGKRVIDMSRPTEEQNLVHWAGPLFKDKSNFTAMADPLLEGNYSQKSLYQALAIAAMCLQVEADTRPLMADVVTALEFLTGPVEEKKPTVSPTQSIHHVNSVTEGNVKQELEP</sequence>
<dbReference type="Proteomes" id="UP001162972">
    <property type="component" value="Chromosome 4"/>
</dbReference>
<evidence type="ECO:0000256" key="6">
    <source>
        <dbReference type="ARBA" id="ARBA00023136"/>
    </source>
</evidence>
<keyword evidence="5 8" id="KW-0067">ATP-binding</keyword>
<keyword evidence="3" id="KW-0808">Transferase</keyword>
<keyword evidence="12" id="KW-1185">Reference proteome</keyword>
<feature type="compositionally biased region" description="Polar residues" evidence="9">
    <location>
        <begin position="243"/>
        <end position="259"/>
    </location>
</feature>
<feature type="binding site" evidence="8">
    <location>
        <position position="96"/>
    </location>
    <ligand>
        <name>ATP</name>
        <dbReference type="ChEBI" id="CHEBI:30616"/>
    </ligand>
</feature>
<dbReference type="Gene3D" id="1.10.510.10">
    <property type="entry name" value="Transferase(Phosphotransferase) domain 1"/>
    <property type="match status" value="1"/>
</dbReference>
<protein>
    <recommendedName>
        <fullName evidence="10">Protein kinase domain-containing protein</fullName>
    </recommendedName>
</protein>
<keyword evidence="4 8" id="KW-0547">Nucleotide-binding</keyword>
<name>A0AAD6NR29_9ROSI</name>
<dbReference type="GO" id="GO:0005524">
    <property type="term" value="F:ATP binding"/>
    <property type="evidence" value="ECO:0007669"/>
    <property type="project" value="UniProtKB-UniRule"/>
</dbReference>
<evidence type="ECO:0000256" key="3">
    <source>
        <dbReference type="ARBA" id="ARBA00022679"/>
    </source>
</evidence>
<comment type="caution">
    <text evidence="11">The sequence shown here is derived from an EMBL/GenBank/DDBJ whole genome shotgun (WGS) entry which is preliminary data.</text>
</comment>
<evidence type="ECO:0000256" key="8">
    <source>
        <dbReference type="PROSITE-ProRule" id="PRU10141"/>
    </source>
</evidence>
<evidence type="ECO:0000256" key="7">
    <source>
        <dbReference type="ARBA" id="ARBA00023288"/>
    </source>
</evidence>
<accession>A0AAD6NR29</accession>
<evidence type="ECO:0000256" key="1">
    <source>
        <dbReference type="ARBA" id="ARBA00004193"/>
    </source>
</evidence>
<dbReference type="GO" id="GO:0005886">
    <property type="term" value="C:plasma membrane"/>
    <property type="evidence" value="ECO:0007669"/>
    <property type="project" value="UniProtKB-SubCell"/>
</dbReference>
<evidence type="ECO:0000259" key="10">
    <source>
        <dbReference type="PROSITE" id="PS50011"/>
    </source>
</evidence>
<dbReference type="SUPFAM" id="SSF56112">
    <property type="entry name" value="Protein kinase-like (PK-like)"/>
    <property type="match status" value="1"/>
</dbReference>
<proteinExistence type="predicted"/>
<dbReference type="Pfam" id="PF07714">
    <property type="entry name" value="PK_Tyr_Ser-Thr"/>
    <property type="match status" value="1"/>
</dbReference>
<dbReference type="PANTHER" id="PTHR47985">
    <property type="entry name" value="OS07G0668900 PROTEIN"/>
    <property type="match status" value="1"/>
</dbReference>
<dbReference type="FunFam" id="3.30.200.20:FF:000178">
    <property type="entry name" value="serine/threonine-protein kinase PBS1-like"/>
    <property type="match status" value="1"/>
</dbReference>
<dbReference type="EMBL" id="JAPFFJ010000018">
    <property type="protein sequence ID" value="KAJ6401890.1"/>
    <property type="molecule type" value="Genomic_DNA"/>
</dbReference>
<gene>
    <name evidence="11" type="ORF">OIU84_014047</name>
</gene>
<feature type="region of interest" description="Disordered" evidence="9">
    <location>
        <begin position="238"/>
        <end position="266"/>
    </location>
</feature>
<dbReference type="InterPro" id="IPR017441">
    <property type="entry name" value="Protein_kinase_ATP_BS"/>
</dbReference>